<evidence type="ECO:0000256" key="2">
    <source>
        <dbReference type="ARBA" id="ARBA00022723"/>
    </source>
</evidence>
<feature type="domain" description="Integrase catalytic" evidence="8">
    <location>
        <begin position="886"/>
        <end position="1052"/>
    </location>
</feature>
<dbReference type="Pfam" id="PF14223">
    <property type="entry name" value="Retrotran_gag_2"/>
    <property type="match status" value="1"/>
</dbReference>
<proteinExistence type="predicted"/>
<feature type="domain" description="CCHC-type" evidence="7">
    <location>
        <begin position="311"/>
        <end position="325"/>
    </location>
</feature>
<keyword evidence="6" id="KW-0175">Coiled coil</keyword>
<dbReference type="Pfam" id="PF13976">
    <property type="entry name" value="gag_pre-integrs"/>
    <property type="match status" value="1"/>
</dbReference>
<evidence type="ECO:0000256" key="6">
    <source>
        <dbReference type="SAM" id="Coils"/>
    </source>
</evidence>
<keyword evidence="5" id="KW-0863">Zinc-finger</keyword>
<dbReference type="CDD" id="cd09272">
    <property type="entry name" value="RNase_HI_RT_Ty1"/>
    <property type="match status" value="1"/>
</dbReference>
<dbReference type="GO" id="GO:0006508">
    <property type="term" value="P:proteolysis"/>
    <property type="evidence" value="ECO:0007669"/>
    <property type="project" value="UniProtKB-KW"/>
</dbReference>
<dbReference type="InterPro" id="IPR012337">
    <property type="entry name" value="RNaseH-like_sf"/>
</dbReference>
<evidence type="ECO:0000259" key="8">
    <source>
        <dbReference type="PROSITE" id="PS50994"/>
    </source>
</evidence>
<dbReference type="InterPro" id="IPR057670">
    <property type="entry name" value="SH3_retrovirus"/>
</dbReference>
<dbReference type="InterPro" id="IPR036397">
    <property type="entry name" value="RNaseH_sf"/>
</dbReference>
<dbReference type="Pfam" id="PF00098">
    <property type="entry name" value="zf-CCHC"/>
    <property type="match status" value="1"/>
</dbReference>
<keyword evidence="5" id="KW-0862">Zinc</keyword>
<dbReference type="PROSITE" id="PS50994">
    <property type="entry name" value="INTEGRASE"/>
    <property type="match status" value="1"/>
</dbReference>
<evidence type="ECO:0000313" key="10">
    <source>
        <dbReference type="Proteomes" id="UP000000763"/>
    </source>
</evidence>
<dbReference type="InterPro" id="IPR054722">
    <property type="entry name" value="PolX-like_BBD"/>
</dbReference>
<evidence type="ECO:0000259" key="7">
    <source>
        <dbReference type="PROSITE" id="PS50158"/>
    </source>
</evidence>
<dbReference type="GO" id="GO:0003676">
    <property type="term" value="F:nucleic acid binding"/>
    <property type="evidence" value="ECO:0007669"/>
    <property type="project" value="InterPro"/>
</dbReference>
<dbReference type="SUPFAM" id="SSF56672">
    <property type="entry name" value="DNA/RNA polymerases"/>
    <property type="match status" value="1"/>
</dbReference>
<dbReference type="InterPro" id="IPR036875">
    <property type="entry name" value="Znf_CCHC_sf"/>
</dbReference>
<keyword evidence="4" id="KW-0378">Hydrolase</keyword>
<keyword evidence="1" id="KW-0645">Protease</keyword>
<dbReference type="Pfam" id="PF07727">
    <property type="entry name" value="RVT_2"/>
    <property type="match status" value="2"/>
</dbReference>
<dbReference type="Pfam" id="PF25597">
    <property type="entry name" value="SH3_retrovirus"/>
    <property type="match status" value="1"/>
</dbReference>
<evidence type="ECO:0000256" key="3">
    <source>
        <dbReference type="ARBA" id="ARBA00022750"/>
    </source>
</evidence>
<keyword evidence="3" id="KW-0064">Aspartyl protease</keyword>
<dbReference type="InterPro" id="IPR043502">
    <property type="entry name" value="DNA/RNA_pol_sf"/>
</dbReference>
<reference evidence="10" key="2">
    <citation type="journal article" date="2008" name="Nucleic Acids Res.">
        <title>The rice annotation project database (RAP-DB): 2008 update.</title>
        <authorList>
            <consortium name="The rice annotation project (RAP)"/>
        </authorList>
    </citation>
    <scope>GENOME REANNOTATION</scope>
    <source>
        <strain evidence="10">cv. Nipponbare</strain>
    </source>
</reference>
<dbReference type="EMBL" id="AL663009">
    <property type="protein sequence ID" value="CAD40009.3"/>
    <property type="molecule type" value="Genomic_DNA"/>
</dbReference>
<protein>
    <submittedName>
        <fullName evidence="9">OSJNBb0052B05.12 protein</fullName>
    </submittedName>
</protein>
<evidence type="ECO:0000256" key="1">
    <source>
        <dbReference type="ARBA" id="ARBA00022670"/>
    </source>
</evidence>
<dbReference type="SUPFAM" id="SSF53098">
    <property type="entry name" value="Ribonuclease H-like"/>
    <property type="match status" value="1"/>
</dbReference>
<evidence type="ECO:0000256" key="4">
    <source>
        <dbReference type="ARBA" id="ARBA00022801"/>
    </source>
</evidence>
<dbReference type="Gene3D" id="3.30.420.10">
    <property type="entry name" value="Ribonuclease H-like superfamily/Ribonuclease H"/>
    <property type="match status" value="1"/>
</dbReference>
<gene>
    <name evidence="9" type="primary">OSJNBb0052B05.12</name>
</gene>
<evidence type="ECO:0000256" key="5">
    <source>
        <dbReference type="PROSITE-ProRule" id="PRU00047"/>
    </source>
</evidence>
<accession>Q7XWL7</accession>
<dbReference type="SUPFAM" id="SSF57756">
    <property type="entry name" value="Retrovirus zinc finger-like domains"/>
    <property type="match status" value="1"/>
</dbReference>
<reference evidence="10" key="1">
    <citation type="journal article" date="2005" name="Nature">
        <title>The map-based sequence of the rice genome.</title>
        <authorList>
            <consortium name="International rice genome sequencing project (IRGSP)"/>
            <person name="Matsumoto T."/>
            <person name="Wu J."/>
            <person name="Kanamori H."/>
            <person name="Katayose Y."/>
            <person name="Fujisawa M."/>
            <person name="Namiki N."/>
            <person name="Mizuno H."/>
            <person name="Yamamoto K."/>
            <person name="Antonio B.A."/>
            <person name="Baba T."/>
            <person name="Sakata K."/>
            <person name="Nagamura Y."/>
            <person name="Aoki H."/>
            <person name="Arikawa K."/>
            <person name="Arita K."/>
            <person name="Bito T."/>
            <person name="Chiden Y."/>
            <person name="Fujitsuka N."/>
            <person name="Fukunaka R."/>
            <person name="Hamada M."/>
            <person name="Harada C."/>
            <person name="Hayashi A."/>
            <person name="Hijishita S."/>
            <person name="Honda M."/>
            <person name="Hosokawa S."/>
            <person name="Ichikawa Y."/>
            <person name="Idonuma A."/>
            <person name="Iijima M."/>
            <person name="Ikeda M."/>
            <person name="Ikeno M."/>
            <person name="Ito K."/>
            <person name="Ito S."/>
            <person name="Ito T."/>
            <person name="Ito Y."/>
            <person name="Ito Y."/>
            <person name="Iwabuchi A."/>
            <person name="Kamiya K."/>
            <person name="Karasawa W."/>
            <person name="Kurita K."/>
            <person name="Katagiri S."/>
            <person name="Kikuta A."/>
            <person name="Kobayashi H."/>
            <person name="Kobayashi N."/>
            <person name="Machita K."/>
            <person name="Maehara T."/>
            <person name="Masukawa M."/>
            <person name="Mizubayashi T."/>
            <person name="Mukai Y."/>
            <person name="Nagasaki H."/>
            <person name="Nagata Y."/>
            <person name="Naito S."/>
            <person name="Nakashima M."/>
            <person name="Nakama Y."/>
            <person name="Nakamichi Y."/>
            <person name="Nakamura M."/>
            <person name="Meguro A."/>
            <person name="Negishi M."/>
            <person name="Ohta I."/>
            <person name="Ohta T."/>
            <person name="Okamoto M."/>
            <person name="Ono N."/>
            <person name="Saji S."/>
            <person name="Sakaguchi M."/>
            <person name="Sakai K."/>
            <person name="Shibata M."/>
            <person name="Shimokawa T."/>
            <person name="Song J."/>
            <person name="Takazaki Y."/>
            <person name="Terasawa K."/>
            <person name="Tsugane M."/>
            <person name="Tsuji K."/>
            <person name="Ueda S."/>
            <person name="Waki K."/>
            <person name="Yamagata H."/>
            <person name="Yamamoto M."/>
            <person name="Yamamoto S."/>
            <person name="Yamane H."/>
            <person name="Yoshiki S."/>
            <person name="Yoshihara R."/>
            <person name="Yukawa K."/>
            <person name="Zhong H."/>
            <person name="Yano M."/>
            <person name="Yuan Q."/>
            <person name="Ouyang S."/>
            <person name="Liu J."/>
            <person name="Jones K.M."/>
            <person name="Gansberger K."/>
            <person name="Moffat K."/>
            <person name="Hill J."/>
            <person name="Bera J."/>
            <person name="Fadrosh D."/>
            <person name="Jin S."/>
            <person name="Johri S."/>
            <person name="Kim M."/>
            <person name="Overton L."/>
            <person name="Reardon M."/>
            <person name="Tsitrin T."/>
            <person name="Vuong H."/>
            <person name="Weaver B."/>
            <person name="Ciecko A."/>
            <person name="Tallon L."/>
            <person name="Jackson J."/>
            <person name="Pai G."/>
            <person name="Aken S.V."/>
            <person name="Utterback T."/>
            <person name="Reidmuller S."/>
            <person name="Feldblyum T."/>
            <person name="Hsiao J."/>
            <person name="Zismann V."/>
            <person name="Iobst S."/>
            <person name="de Vazeille A.R."/>
            <person name="Buell C.R."/>
            <person name="Ying K."/>
            <person name="Li Y."/>
            <person name="Lu T."/>
            <person name="Huang Y."/>
            <person name="Zhao Q."/>
            <person name="Feng Q."/>
            <person name="Zhang L."/>
            <person name="Zhu J."/>
            <person name="Weng Q."/>
            <person name="Mu J."/>
            <person name="Lu Y."/>
            <person name="Fan D."/>
            <person name="Liu Y."/>
            <person name="Guan J."/>
            <person name="Zhang Y."/>
            <person name="Yu S."/>
            <person name="Liu X."/>
            <person name="Zhang Y."/>
            <person name="Hong G."/>
            <person name="Han B."/>
            <person name="Choisne N."/>
            <person name="Demange N."/>
            <person name="Orjeda G."/>
            <person name="Samain S."/>
            <person name="Cattolico L."/>
            <person name="Pelletier E."/>
            <person name="Couloux A."/>
            <person name="Segurens B."/>
            <person name="Wincker P."/>
            <person name="D'Hont A."/>
            <person name="Scarpelli C."/>
            <person name="Weissenbach J."/>
            <person name="Salanoubat M."/>
            <person name="Quetier F."/>
            <person name="Yu Y."/>
            <person name="Kim H.R."/>
            <person name="Rambo T."/>
            <person name="Currie J."/>
            <person name="Collura K."/>
            <person name="Luo M."/>
            <person name="Yang T."/>
            <person name="Ammiraju J.S.S."/>
            <person name="Engler F."/>
            <person name="Soderlund C."/>
            <person name="Wing R.A."/>
            <person name="Palmer L.E."/>
            <person name="de la Bastide M."/>
            <person name="Spiegel L."/>
            <person name="Nascimento L."/>
            <person name="Zutavern T."/>
            <person name="O'Shaughnessy A."/>
            <person name="Dike S."/>
            <person name="Dedhia N."/>
            <person name="Preston R."/>
            <person name="Balija V."/>
            <person name="McCombie W.R."/>
            <person name="Chow T."/>
            <person name="Chen H."/>
            <person name="Chung M."/>
            <person name="Chen C."/>
            <person name="Shaw J."/>
            <person name="Wu H."/>
            <person name="Hsiao K."/>
            <person name="Chao Y."/>
            <person name="Chu M."/>
            <person name="Cheng C."/>
            <person name="Hour A."/>
            <person name="Lee P."/>
            <person name="Lin S."/>
            <person name="Lin Y."/>
            <person name="Liou J."/>
            <person name="Liu S."/>
            <person name="Hsing Y."/>
            <person name="Raghuvanshi S."/>
            <person name="Mohanty A."/>
            <person name="Bharti A.K."/>
            <person name="Gaur A."/>
            <person name="Gupta V."/>
            <person name="Kumar D."/>
            <person name="Ravi V."/>
            <person name="Vij S."/>
            <person name="Kapur A."/>
            <person name="Khurana P."/>
            <person name="Khurana P."/>
            <person name="Khurana J.P."/>
            <person name="Tyagi A.K."/>
            <person name="Gaikwad K."/>
            <person name="Singh A."/>
            <person name="Dalal V."/>
            <person name="Srivastava S."/>
            <person name="Dixit A."/>
            <person name="Pal A.K."/>
            <person name="Ghazi I.A."/>
            <person name="Yadav M."/>
            <person name="Pandit A."/>
            <person name="Bhargava A."/>
            <person name="Sureshbabu K."/>
            <person name="Batra K."/>
            <person name="Sharma T.R."/>
            <person name="Mohapatra T."/>
            <person name="Singh N.K."/>
            <person name="Messing J."/>
            <person name="Nelson A.B."/>
            <person name="Fuks G."/>
            <person name="Kavchok S."/>
            <person name="Keizer G."/>
            <person name="Linton E."/>
            <person name="Llaca V."/>
            <person name="Song R."/>
            <person name="Tanyolac B."/>
            <person name="Young S."/>
            <person name="Ho-Il K."/>
            <person name="Hahn J.H."/>
            <person name="Sangsakoo G."/>
            <person name="Vanavichit A."/>
            <person name="de Mattos Luiz.A.T."/>
            <person name="Zimmer P.D."/>
            <person name="Malone G."/>
            <person name="Dellagostin O."/>
            <person name="de Oliveira A.C."/>
            <person name="Bevan M."/>
            <person name="Bancroft I."/>
            <person name="Minx P."/>
            <person name="Cordum H."/>
            <person name="Wilson R."/>
            <person name="Cheng Z."/>
            <person name="Jin W."/>
            <person name="Jiang J."/>
            <person name="Leong S.A."/>
            <person name="Iwama H."/>
            <person name="Gojobori T."/>
            <person name="Itoh T."/>
            <person name="Niimura Y."/>
            <person name="Fujii Y."/>
            <person name="Habara T."/>
            <person name="Sakai H."/>
            <person name="Sato Y."/>
            <person name="Wilson G."/>
            <person name="Kumar K."/>
            <person name="McCouch S."/>
            <person name="Juretic N."/>
            <person name="Hoen D."/>
            <person name="Wright S."/>
            <person name="Bruskiewich R."/>
            <person name="Bureau T."/>
            <person name="Miyao A."/>
            <person name="Hirochika H."/>
            <person name="Nishikawa T."/>
            <person name="Kadowaki K."/>
            <person name="Sugiura M."/>
            <person name="Burr B."/>
            <person name="Sasaki T."/>
        </authorList>
    </citation>
    <scope>NUCLEOTIDE SEQUENCE [LARGE SCALE GENOMIC DNA]</scope>
    <source>
        <strain evidence="10">cv. Nipponbare</strain>
    </source>
</reference>
<dbReference type="SMART" id="SM00343">
    <property type="entry name" value="ZnF_C2HC"/>
    <property type="match status" value="1"/>
</dbReference>
<dbReference type="InterPro" id="IPR025724">
    <property type="entry name" value="GAG-pre-integrase_dom"/>
</dbReference>
<dbReference type="GO" id="GO:0015074">
    <property type="term" value="P:DNA integration"/>
    <property type="evidence" value="ECO:0007669"/>
    <property type="project" value="InterPro"/>
</dbReference>
<keyword evidence="2" id="KW-0479">Metal-binding</keyword>
<dbReference type="Proteomes" id="UP000000763">
    <property type="component" value="Chromosome 4"/>
</dbReference>
<evidence type="ECO:0000313" key="9">
    <source>
        <dbReference type="EMBL" id="CAD40009.3"/>
    </source>
</evidence>
<sequence length="1549" mass="175424">MSGQTGNGKDGDKGATFPYDYPSTSTSYVSTYSGKAPYFNGTDYAAWKHKMKMHLKSINPLIWRIVEKGYVLQNPEEPTKENDENEHKNAQAANAILSALSGSEFNRVDGIESAKVIWDTLRNLHEGTDSVRESMVEILKGQFERFVMLDGESPSDMYDRLSKIVNEIKGLGSKDMTDEVVVKKMVQAITPRNSTLVTIIRERPDYKTLTPHDLLGRILAHDMLEQESKEVIQYINQTLTTSIKKENLALKAKEEEEQSRKSKSKAEIDDEEMALFVKKFDKFMKQSGFFKGSSSKHSSNKSSGRHSARLCYVCKEPGHFIADCPHIKDCPHFKKDNKKLEKKEKHKHSKHDRYGQTHLGMIFGSDSESSSSDEEGVATFAVKPSSPPRLFNYSSDEDAPICLMAKEPKVPSALKSFNVDLVSDEEEDVEDELFKSIAKESIPHLSKRNCSFVRKSGLMNSRVNLLRREKNEALVRLYKQTKESHANLEVANAQLQERVDELDKVYLSLEEKFETLKNSVSLPSEASCSKIVPSNEPCVRCKDIDIEACATNSTSLSALQKQNEKLMGLLHNGLLKCHMGSKALKEYLGYQRDNFNHESLGYVPPPKGRVDKSVMIKKPQCLSNFIKAKCILPNDNASHCFFDASYDLRKNASGRVVAKYVGPRGKNISIKRVLWVPKALVTNMRGPKQEYVSGGRSWVIDSGCTNHMTGEESMFSSLDPNGTSQENIIFGDDGKGKVIGLGKIAISNDLSISNVLLVKSLNYNLLSVSQLCSMGFNCLFTDVDVTVFRRDDSLVVFKGVLKGKLYLVDFSSTKAKHETCLVAKSNTGWLWHRRLAHVGMRNLHKLLKHDHILGLTNVQFEKDRVCSACQAGKQIGAHHPVKNVMTTTRPLELLHMDLFGPIAYLSIGGNKYGLVIVDDFSRFTWVFFLHDKSETQAIFKKFARRAQNEFDLKIKNIRSDNGKEFKNTCIESFLDEEGIKHEFSAPYSPQQNGVAERKNQTLIEMARTMLDEYKTSNRFWAEAVNTACHAINRLYLHRLLKKTPYELLTGNKPNVSYFRVFGSKCYILNKKARSSKFAPKVDEGFLLGYGSNECAYRVFNKTSGIVEIARDVTFDKTNGSQVEQVDSHVLGEEEDPSEAIKRVEEALNDPDWVMAMQEELNNFTWNEVWTLVERPRQNVIGTKWIFRNKQDEAGVMIRNKASTFLNGPINELVYVEQTPGFEDPKYPNHVYKLHKALYGLKQAPRACEEFSRMMTKRFEISMMGELKFFLGLQIKQLKEGTFICQTKYLKDMLKKFGMENAKPIHTPMPSNGHLDLNEQGKGVDQKVYRSIIGSLLYLCASRPNIMLSVCMCARFQAAPKECHLVAVKRILRYLVHTPNLGLWYPKGARFDLNGYADADYARCKVDRKSTSGTCQFLGRSLVSWSSKKQNFVALSTAEAEYISAGSCCAQLLWMKQTLRDYGLNVSKIPLLCDNESAIKIANNPVQHSRTKHIDICHHFLRDHSTRGDIDIQHVRTDKQLADIFTKPLDEARFCELRSELNILDSRNVA</sequence>
<dbReference type="InterPro" id="IPR001584">
    <property type="entry name" value="Integrase_cat-core"/>
</dbReference>
<dbReference type="Pfam" id="PF22936">
    <property type="entry name" value="Pol_BBD"/>
    <property type="match status" value="1"/>
</dbReference>
<dbReference type="Pfam" id="PF00665">
    <property type="entry name" value="rve"/>
    <property type="match status" value="1"/>
</dbReference>
<dbReference type="InterPro" id="IPR013103">
    <property type="entry name" value="RVT_2"/>
</dbReference>
<dbReference type="PANTHER" id="PTHR42648:SF21">
    <property type="entry name" value="CYSTEINE-RICH RLK (RECEPTOR-LIKE PROTEIN KINASE) 8"/>
    <property type="match status" value="1"/>
</dbReference>
<name>Q7XWL7_ORYSJ</name>
<dbReference type="GO" id="GO:0004190">
    <property type="term" value="F:aspartic-type endopeptidase activity"/>
    <property type="evidence" value="ECO:0007669"/>
    <property type="project" value="UniProtKB-KW"/>
</dbReference>
<dbReference type="InterPro" id="IPR039537">
    <property type="entry name" value="Retrotran_Ty1/copia-like"/>
</dbReference>
<dbReference type="PROSITE" id="PS50158">
    <property type="entry name" value="ZF_CCHC"/>
    <property type="match status" value="1"/>
</dbReference>
<organism evidence="9 10">
    <name type="scientific">Oryza sativa subsp. japonica</name>
    <name type="common">Rice</name>
    <dbReference type="NCBI Taxonomy" id="39947"/>
    <lineage>
        <taxon>Eukaryota</taxon>
        <taxon>Viridiplantae</taxon>
        <taxon>Streptophyta</taxon>
        <taxon>Embryophyta</taxon>
        <taxon>Tracheophyta</taxon>
        <taxon>Spermatophyta</taxon>
        <taxon>Magnoliopsida</taxon>
        <taxon>Liliopsida</taxon>
        <taxon>Poales</taxon>
        <taxon>Poaceae</taxon>
        <taxon>BOP clade</taxon>
        <taxon>Oryzoideae</taxon>
        <taxon>Oryzeae</taxon>
        <taxon>Oryzinae</taxon>
        <taxon>Oryza</taxon>
        <taxon>Oryza sativa</taxon>
    </lineage>
</organism>
<dbReference type="InterPro" id="IPR001878">
    <property type="entry name" value="Znf_CCHC"/>
</dbReference>
<feature type="coiled-coil region" evidence="6">
    <location>
        <begin position="478"/>
        <end position="519"/>
    </location>
</feature>
<dbReference type="PANTHER" id="PTHR42648">
    <property type="entry name" value="TRANSPOSASE, PUTATIVE-RELATED"/>
    <property type="match status" value="1"/>
</dbReference>
<dbReference type="GO" id="GO:0008270">
    <property type="term" value="F:zinc ion binding"/>
    <property type="evidence" value="ECO:0007669"/>
    <property type="project" value="UniProtKB-KW"/>
</dbReference>